<dbReference type="PANTHER" id="PTHR30069">
    <property type="entry name" value="TONB-DEPENDENT OUTER MEMBRANE RECEPTOR"/>
    <property type="match status" value="1"/>
</dbReference>
<dbReference type="SUPFAM" id="SSF56935">
    <property type="entry name" value="Porins"/>
    <property type="match status" value="1"/>
</dbReference>
<sequence length="710" mass="75072">MNIVVLLLVSAIAQPSPASRDSVTICVDDARTRVPLVGAEITSLKAGSPSRRLSDACARLSVTRAGTTADSMLVVRSGYLPHRVAVPFATRPAGDTLRVSLLAVDATRAERLAAVQVTATRTAASTRDISTAGRTTVTLQTTDARTAGASTVNAVLSLMPFTNVRSARGETGLSLRGARREQVAITLDGMPLNDPATGIADVSDIPLAGLQSATVALGADPVGTGAGATGGVLALTSSAQRVASLRVGAFGQQTVEGAWHASSAGALWHASAAWRTATNDFGFINDAGVLPQREARVNNDEQRATLSLGVIGSRAQFSLLGSTSERGMVGPANVRAYDADRSHTDRLLARAQTTARSTTLSSGIRRMQLRYVDPTRPALNSRAVAWAADAEWRGAIRDITWRMGGGADRLTATGGITQRRSRGFGSVQRAWSALGDAGWSVDVGARADLIEGNGLLPTASIGAERRIVRIGERARLIAFGRAAQAVRVPTLYDLYFSSPQRLFVRALSPERVDLDVSSGLRVIAGGARRHASIEGTLVARNTRDAIVWFPGNFGWSPANVGVERLRGVESRAEVASGIASLSTWVTAYDAMLSTNGLHIPTPYVPRLAGGAQLQLNTAAQHATIVWRGMGARPYTAGPRNPDFELAAVSLVDITVAQQLRALPHWPWPRFDALVAFSLENAADASWQSVRGFPSPGRSWAISFTLQHSPR</sequence>
<keyword evidence="2" id="KW-0813">Transport</keyword>
<evidence type="ECO:0000256" key="2">
    <source>
        <dbReference type="ARBA" id="ARBA00022448"/>
    </source>
</evidence>
<dbReference type="InterPro" id="IPR036942">
    <property type="entry name" value="Beta-barrel_TonB_sf"/>
</dbReference>
<dbReference type="EMBL" id="CP053085">
    <property type="protein sequence ID" value="QJR35237.1"/>
    <property type="molecule type" value="Genomic_DNA"/>
</dbReference>
<evidence type="ECO:0000313" key="10">
    <source>
        <dbReference type="Proteomes" id="UP000500938"/>
    </source>
</evidence>
<dbReference type="InterPro" id="IPR012910">
    <property type="entry name" value="Plug_dom"/>
</dbReference>
<dbReference type="AlphaFoldDB" id="A0A6M4IP01"/>
<dbReference type="Gene3D" id="2.40.170.20">
    <property type="entry name" value="TonB-dependent receptor, beta-barrel domain"/>
    <property type="match status" value="1"/>
</dbReference>
<proteinExistence type="predicted"/>
<dbReference type="GO" id="GO:0015344">
    <property type="term" value="F:siderophore uptake transmembrane transporter activity"/>
    <property type="evidence" value="ECO:0007669"/>
    <property type="project" value="TreeGrafter"/>
</dbReference>
<keyword evidence="3" id="KW-1134">Transmembrane beta strand</keyword>
<dbReference type="Pfam" id="PF07715">
    <property type="entry name" value="Plug"/>
    <property type="match status" value="1"/>
</dbReference>
<keyword evidence="7" id="KW-0998">Cell outer membrane</keyword>
<evidence type="ECO:0000259" key="8">
    <source>
        <dbReference type="Pfam" id="PF07715"/>
    </source>
</evidence>
<dbReference type="RefSeq" id="WP_171224667.1">
    <property type="nucleotide sequence ID" value="NZ_CP053085.1"/>
</dbReference>
<dbReference type="PANTHER" id="PTHR30069:SF29">
    <property type="entry name" value="HEMOGLOBIN AND HEMOGLOBIN-HAPTOGLOBIN-BINDING PROTEIN 1-RELATED"/>
    <property type="match status" value="1"/>
</dbReference>
<evidence type="ECO:0000313" key="9">
    <source>
        <dbReference type="EMBL" id="QJR35237.1"/>
    </source>
</evidence>
<dbReference type="GO" id="GO:0044718">
    <property type="term" value="P:siderophore transmembrane transport"/>
    <property type="evidence" value="ECO:0007669"/>
    <property type="project" value="TreeGrafter"/>
</dbReference>
<name>A0A6M4IP01_9BACT</name>
<keyword evidence="4" id="KW-0812">Transmembrane</keyword>
<feature type="domain" description="TonB-dependent receptor plug" evidence="8">
    <location>
        <begin position="134"/>
        <end position="232"/>
    </location>
</feature>
<evidence type="ECO:0000256" key="3">
    <source>
        <dbReference type="ARBA" id="ARBA00022452"/>
    </source>
</evidence>
<dbReference type="KEGG" id="ggr:HKW67_06840"/>
<evidence type="ECO:0000256" key="1">
    <source>
        <dbReference type="ARBA" id="ARBA00004571"/>
    </source>
</evidence>
<dbReference type="Gene3D" id="2.170.130.10">
    <property type="entry name" value="TonB-dependent receptor, plug domain"/>
    <property type="match status" value="1"/>
</dbReference>
<dbReference type="Proteomes" id="UP000500938">
    <property type="component" value="Chromosome"/>
</dbReference>
<reference evidence="9 10" key="1">
    <citation type="submission" date="2020-05" db="EMBL/GenBank/DDBJ databases">
        <title>Complete genome sequence of Gemmatimonas greenlandica TET16.</title>
        <authorList>
            <person name="Zeng Y."/>
        </authorList>
    </citation>
    <scope>NUCLEOTIDE SEQUENCE [LARGE SCALE GENOMIC DNA]</scope>
    <source>
        <strain evidence="9 10">TET16</strain>
    </source>
</reference>
<dbReference type="InterPro" id="IPR037066">
    <property type="entry name" value="Plug_dom_sf"/>
</dbReference>
<protein>
    <submittedName>
        <fullName evidence="9">TonB-dependent receptor plug domain-containing protein</fullName>
    </submittedName>
</protein>
<comment type="subcellular location">
    <subcellularLocation>
        <location evidence="1">Cell outer membrane</location>
        <topology evidence="1">Multi-pass membrane protein</topology>
    </subcellularLocation>
</comment>
<accession>A0A6M4IP01</accession>
<gene>
    <name evidence="9" type="ORF">HKW67_06840</name>
</gene>
<keyword evidence="6" id="KW-0472">Membrane</keyword>
<evidence type="ECO:0000256" key="5">
    <source>
        <dbReference type="ARBA" id="ARBA00022729"/>
    </source>
</evidence>
<dbReference type="GO" id="GO:0009279">
    <property type="term" value="C:cell outer membrane"/>
    <property type="evidence" value="ECO:0007669"/>
    <property type="project" value="UniProtKB-SubCell"/>
</dbReference>
<keyword evidence="10" id="KW-1185">Reference proteome</keyword>
<evidence type="ECO:0000256" key="6">
    <source>
        <dbReference type="ARBA" id="ARBA00023136"/>
    </source>
</evidence>
<keyword evidence="5" id="KW-0732">Signal</keyword>
<dbReference type="InterPro" id="IPR039426">
    <property type="entry name" value="TonB-dep_rcpt-like"/>
</dbReference>
<evidence type="ECO:0000256" key="7">
    <source>
        <dbReference type="ARBA" id="ARBA00023237"/>
    </source>
</evidence>
<evidence type="ECO:0000256" key="4">
    <source>
        <dbReference type="ARBA" id="ARBA00022692"/>
    </source>
</evidence>
<keyword evidence="9" id="KW-0675">Receptor</keyword>
<organism evidence="9 10">
    <name type="scientific">Gemmatimonas groenlandica</name>
    <dbReference type="NCBI Taxonomy" id="2732249"/>
    <lineage>
        <taxon>Bacteria</taxon>
        <taxon>Pseudomonadati</taxon>
        <taxon>Gemmatimonadota</taxon>
        <taxon>Gemmatimonadia</taxon>
        <taxon>Gemmatimonadales</taxon>
        <taxon>Gemmatimonadaceae</taxon>
        <taxon>Gemmatimonas</taxon>
    </lineage>
</organism>